<accession>A0A182XRT7</accession>
<protein>
    <submittedName>
        <fullName evidence="1">Uncharacterized protein</fullName>
    </submittedName>
</protein>
<dbReference type="VEuPathDB" id="VectorBase:AQUA014557"/>
<dbReference type="EnsemblMetazoa" id="AQUA014557-RA">
    <property type="protein sequence ID" value="AQUA014557-PA"/>
    <property type="gene ID" value="AQUA014557"/>
</dbReference>
<evidence type="ECO:0000313" key="2">
    <source>
        <dbReference type="Proteomes" id="UP000076407"/>
    </source>
</evidence>
<evidence type="ECO:0000313" key="1">
    <source>
        <dbReference type="EnsemblMetazoa" id="AQUA014557-PA"/>
    </source>
</evidence>
<reference evidence="1" key="1">
    <citation type="submission" date="2020-05" db="UniProtKB">
        <authorList>
            <consortium name="EnsemblMetazoa"/>
        </authorList>
    </citation>
    <scope>IDENTIFICATION</scope>
    <source>
        <strain evidence="1">SANGQUA</strain>
    </source>
</reference>
<dbReference type="AlphaFoldDB" id="A0A182XRT7"/>
<organism evidence="1 2">
    <name type="scientific">Anopheles quadriannulatus</name>
    <name type="common">Mosquito</name>
    <dbReference type="NCBI Taxonomy" id="34691"/>
    <lineage>
        <taxon>Eukaryota</taxon>
        <taxon>Metazoa</taxon>
        <taxon>Ecdysozoa</taxon>
        <taxon>Arthropoda</taxon>
        <taxon>Hexapoda</taxon>
        <taxon>Insecta</taxon>
        <taxon>Pterygota</taxon>
        <taxon>Neoptera</taxon>
        <taxon>Endopterygota</taxon>
        <taxon>Diptera</taxon>
        <taxon>Nematocera</taxon>
        <taxon>Culicoidea</taxon>
        <taxon>Culicidae</taxon>
        <taxon>Anophelinae</taxon>
        <taxon>Anopheles</taxon>
    </lineage>
</organism>
<name>A0A182XRT7_ANOQN</name>
<keyword evidence="2" id="KW-1185">Reference proteome</keyword>
<sequence length="66" mass="7277">GARKVRRFGAHCLTPFFLPHTRPPPSGAPYLVQLTVLPAPSRRAKFVFGDHIAPNSDVCVFFSLQS</sequence>
<proteinExistence type="predicted"/>
<dbReference type="Proteomes" id="UP000076407">
    <property type="component" value="Unassembled WGS sequence"/>
</dbReference>